<feature type="transmembrane region" description="Helical" evidence="1">
    <location>
        <begin position="14"/>
        <end position="37"/>
    </location>
</feature>
<evidence type="ECO:0000313" key="2">
    <source>
        <dbReference type="EMBL" id="BAC15340.1"/>
    </source>
</evidence>
<organism evidence="2 3">
    <name type="scientific">Oceanobacillus iheyensis (strain DSM 14371 / CIP 107618 / JCM 11309 / KCTC 3954 / HTE831)</name>
    <dbReference type="NCBI Taxonomy" id="221109"/>
    <lineage>
        <taxon>Bacteria</taxon>
        <taxon>Bacillati</taxon>
        <taxon>Bacillota</taxon>
        <taxon>Bacilli</taxon>
        <taxon>Bacillales</taxon>
        <taxon>Bacillaceae</taxon>
        <taxon>Oceanobacillus</taxon>
    </lineage>
</organism>
<dbReference type="eggNOG" id="ENOG502ZHYP">
    <property type="taxonomic scope" value="Bacteria"/>
</dbReference>
<protein>
    <submittedName>
        <fullName evidence="2">Uncharacterized protein</fullName>
    </submittedName>
</protein>
<keyword evidence="1" id="KW-1133">Transmembrane helix</keyword>
<gene>
    <name evidence="2" type="ordered locus">OB3384</name>
</gene>
<dbReference type="AlphaFoldDB" id="Q8EL47"/>
<dbReference type="Proteomes" id="UP000000822">
    <property type="component" value="Chromosome"/>
</dbReference>
<keyword evidence="3" id="KW-1185">Reference proteome</keyword>
<reference evidence="2 3" key="2">
    <citation type="journal article" date="2002" name="Nucleic Acids Res.">
        <title>Genome sequence of Oceanobacillus iheyensis isolated from the Iheya Ridge and its unexpected adaptive capabilities to extreme environments.</title>
        <authorList>
            <person name="Takami H."/>
            <person name="Takaki Y."/>
            <person name="Uchiyama I."/>
        </authorList>
    </citation>
    <scope>NUCLEOTIDE SEQUENCE [LARGE SCALE GENOMIC DNA]</scope>
    <source>
        <strain evidence="3">DSM 14371 / CIP 107618 / JCM 11309 / KCTC 3954 / HTE831</strain>
    </source>
</reference>
<keyword evidence="1" id="KW-0472">Membrane</keyword>
<keyword evidence="1" id="KW-0812">Transmembrane</keyword>
<dbReference type="KEGG" id="oih:OB3384"/>
<accession>Q8EL47</accession>
<name>Q8EL47_OCEIH</name>
<evidence type="ECO:0000313" key="3">
    <source>
        <dbReference type="Proteomes" id="UP000000822"/>
    </source>
</evidence>
<evidence type="ECO:0000256" key="1">
    <source>
        <dbReference type="SAM" id="Phobius"/>
    </source>
</evidence>
<dbReference type="EMBL" id="BA000028">
    <property type="protein sequence ID" value="BAC15340.1"/>
    <property type="molecule type" value="Genomic_DNA"/>
</dbReference>
<proteinExistence type="predicted"/>
<dbReference type="HOGENOM" id="CLU_2808187_0_0_9"/>
<feature type="transmembrane region" description="Helical" evidence="1">
    <location>
        <begin position="44"/>
        <end position="64"/>
    </location>
</feature>
<dbReference type="RefSeq" id="WP_011067782.1">
    <property type="nucleotide sequence ID" value="NC_004193.1"/>
</dbReference>
<reference evidence="2 3" key="1">
    <citation type="journal article" date="2001" name="FEMS Microbiol. Lett.">
        <title>Oceanobacillus iheyensis gen. nov., sp. nov., a deep-sea extremely halotolerant and alkaliphilic species isolated from a depth of 1050 m on the Iheya Ridge.</title>
        <authorList>
            <person name="Lu J."/>
            <person name="Nogi Y."/>
            <person name="Takami H."/>
        </authorList>
    </citation>
    <scope>NUCLEOTIDE SEQUENCE [LARGE SCALE GENOMIC DNA]</scope>
    <source>
        <strain evidence="3">DSM 14371 / CIP 107618 / JCM 11309 / KCTC 3954 / HTE831</strain>
    </source>
</reference>
<sequence length="67" mass="7542">MDVYDDTKKPKKPFPYYLTVTIIAFIGIVVGLLQLLYSGKISDAIIVGSVIFICALVPFTYAHYLRK</sequence>